<name>A0ABR3V9N2_9PEZI</name>
<keyword evidence="3" id="KW-1185">Reference proteome</keyword>
<comment type="caution">
    <text evidence="2">The sequence shown here is derived from an EMBL/GenBank/DDBJ whole genome shotgun (WGS) entry which is preliminary data.</text>
</comment>
<evidence type="ECO:0000313" key="3">
    <source>
        <dbReference type="Proteomes" id="UP001586593"/>
    </source>
</evidence>
<gene>
    <name evidence="2" type="ORF">VTK73DRAFT_4298</name>
</gene>
<feature type="region of interest" description="Disordered" evidence="1">
    <location>
        <begin position="147"/>
        <end position="166"/>
    </location>
</feature>
<protein>
    <submittedName>
        <fullName evidence="2">Uncharacterized protein</fullName>
    </submittedName>
</protein>
<accession>A0ABR3V9N2</accession>
<evidence type="ECO:0000313" key="2">
    <source>
        <dbReference type="EMBL" id="KAL1838553.1"/>
    </source>
</evidence>
<organism evidence="2 3">
    <name type="scientific">Phialemonium thermophilum</name>
    <dbReference type="NCBI Taxonomy" id="223376"/>
    <lineage>
        <taxon>Eukaryota</taxon>
        <taxon>Fungi</taxon>
        <taxon>Dikarya</taxon>
        <taxon>Ascomycota</taxon>
        <taxon>Pezizomycotina</taxon>
        <taxon>Sordariomycetes</taxon>
        <taxon>Sordariomycetidae</taxon>
        <taxon>Cephalothecales</taxon>
        <taxon>Cephalothecaceae</taxon>
        <taxon>Phialemonium</taxon>
    </lineage>
</organism>
<evidence type="ECO:0000256" key="1">
    <source>
        <dbReference type="SAM" id="MobiDB-lite"/>
    </source>
</evidence>
<dbReference type="Proteomes" id="UP001586593">
    <property type="component" value="Unassembled WGS sequence"/>
</dbReference>
<dbReference type="EMBL" id="JAZHXJ010002459">
    <property type="protein sequence ID" value="KAL1838553.1"/>
    <property type="molecule type" value="Genomic_DNA"/>
</dbReference>
<sequence length="166" mass="17766">MDSPRILLARCERLPLGVGFTRDCLCSFASCENVMVAGEMTAPQRERTIDAGTTSVGPLFPLVGVGKGSASRAVAVYDLGDSLGPAMRANQSRVVVIDVTISPAAQVRFVTVFVALAPFSAWQAWDAQFLEGLNFPFLHPTIRKKNSGGKAGRELGCLDGKQLQRP</sequence>
<proteinExistence type="predicted"/>
<reference evidence="2 3" key="1">
    <citation type="journal article" date="2024" name="Commun. Biol.">
        <title>Comparative genomic analysis of thermophilic fungi reveals convergent evolutionary adaptations and gene losses.</title>
        <authorList>
            <person name="Steindorff A.S."/>
            <person name="Aguilar-Pontes M.V."/>
            <person name="Robinson A.J."/>
            <person name="Andreopoulos B."/>
            <person name="LaButti K."/>
            <person name="Kuo A."/>
            <person name="Mondo S."/>
            <person name="Riley R."/>
            <person name="Otillar R."/>
            <person name="Haridas S."/>
            <person name="Lipzen A."/>
            <person name="Grimwood J."/>
            <person name="Schmutz J."/>
            <person name="Clum A."/>
            <person name="Reid I.D."/>
            <person name="Moisan M.C."/>
            <person name="Butler G."/>
            <person name="Nguyen T.T.M."/>
            <person name="Dewar K."/>
            <person name="Conant G."/>
            <person name="Drula E."/>
            <person name="Henrissat B."/>
            <person name="Hansel C."/>
            <person name="Singer S."/>
            <person name="Hutchinson M.I."/>
            <person name="de Vries R.P."/>
            <person name="Natvig D.O."/>
            <person name="Powell A.J."/>
            <person name="Tsang A."/>
            <person name="Grigoriev I.V."/>
        </authorList>
    </citation>
    <scope>NUCLEOTIDE SEQUENCE [LARGE SCALE GENOMIC DNA]</scope>
    <source>
        <strain evidence="2 3">ATCC 24622</strain>
    </source>
</reference>